<dbReference type="AlphaFoldDB" id="A0A5D4S702"/>
<comment type="caution">
    <text evidence="1">The sequence shown here is derived from an EMBL/GenBank/DDBJ whole genome shotgun (WGS) entry which is preliminary data.</text>
</comment>
<name>A0A5D4S702_9BACI</name>
<accession>A0A5D4S702</accession>
<evidence type="ECO:0000313" key="1">
    <source>
        <dbReference type="EMBL" id="TYS59467.1"/>
    </source>
</evidence>
<dbReference type="Pfam" id="PF14152">
    <property type="entry name" value="YfhE"/>
    <property type="match status" value="1"/>
</dbReference>
<protein>
    <submittedName>
        <fullName evidence="1">YfhE family protein</fullName>
    </submittedName>
</protein>
<dbReference type="EMBL" id="VTES01000008">
    <property type="protein sequence ID" value="TYS59467.1"/>
    <property type="molecule type" value="Genomic_DNA"/>
</dbReference>
<dbReference type="Proteomes" id="UP000323732">
    <property type="component" value="Unassembled WGS sequence"/>
</dbReference>
<reference evidence="1 2" key="1">
    <citation type="submission" date="2019-08" db="EMBL/GenBank/DDBJ databases">
        <title>Bacillus genomes from the desert of Cuatro Cienegas, Coahuila.</title>
        <authorList>
            <person name="Olmedo-Alvarez G."/>
        </authorList>
    </citation>
    <scope>NUCLEOTIDE SEQUENCE [LARGE SCALE GENOMIC DNA]</scope>
    <source>
        <strain evidence="1 2">CH37_1T</strain>
    </source>
</reference>
<dbReference type="InterPro" id="IPR025437">
    <property type="entry name" value="YfhE-like"/>
</dbReference>
<organism evidence="1 2">
    <name type="scientific">Bacillus infantis</name>
    <dbReference type="NCBI Taxonomy" id="324767"/>
    <lineage>
        <taxon>Bacteria</taxon>
        <taxon>Bacillati</taxon>
        <taxon>Bacillota</taxon>
        <taxon>Bacilli</taxon>
        <taxon>Bacillales</taxon>
        <taxon>Bacillaceae</taxon>
        <taxon>Bacillus</taxon>
    </lineage>
</organism>
<proteinExistence type="predicted"/>
<evidence type="ECO:0000313" key="2">
    <source>
        <dbReference type="Proteomes" id="UP000323732"/>
    </source>
</evidence>
<sequence length="42" mass="4797">MMDKKSKDKSKSTLSSMQEVVYSREFKLADQAGGFTKKKSKH</sequence>
<gene>
    <name evidence="1" type="ORF">FZD47_22485</name>
</gene>